<reference evidence="1 2" key="1">
    <citation type="submission" date="2017-12" db="EMBL/GenBank/DDBJ databases">
        <title>Comparative genomics of Botrytis spp.</title>
        <authorList>
            <person name="Valero-Jimenez C.A."/>
            <person name="Tapia P."/>
            <person name="Veloso J."/>
            <person name="Silva-Moreno E."/>
            <person name="Staats M."/>
            <person name="Valdes J.H."/>
            <person name="Van Kan J.A.L."/>
        </authorList>
    </citation>
    <scope>NUCLEOTIDE SEQUENCE [LARGE SCALE GENOMIC DNA]</scope>
    <source>
        <strain evidence="1 2">Be9601</strain>
    </source>
</reference>
<gene>
    <name evidence="1" type="ORF">BELL_0344g00090</name>
</gene>
<dbReference type="AlphaFoldDB" id="A0A4Z1JJ97"/>
<name>A0A4Z1JJ97_9HELO</name>
<accession>A0A4Z1JJ97</accession>
<dbReference type="Proteomes" id="UP000297229">
    <property type="component" value="Unassembled WGS sequence"/>
</dbReference>
<keyword evidence="2" id="KW-1185">Reference proteome</keyword>
<evidence type="ECO:0000313" key="1">
    <source>
        <dbReference type="EMBL" id="TGO73648.1"/>
    </source>
</evidence>
<evidence type="ECO:0000313" key="2">
    <source>
        <dbReference type="Proteomes" id="UP000297229"/>
    </source>
</evidence>
<proteinExistence type="predicted"/>
<comment type="caution">
    <text evidence="1">The sequence shown here is derived from an EMBL/GenBank/DDBJ whole genome shotgun (WGS) entry which is preliminary data.</text>
</comment>
<sequence>MSEGTMQSVKERKSSLNRSGYFSTISGTSGILLKVLPSSYERDVMYSIEIARFSKFDNTPPGTKLLEYFTAIGRKVNAQTDLIEND</sequence>
<dbReference type="EMBL" id="PQXM01000342">
    <property type="protein sequence ID" value="TGO73648.1"/>
    <property type="molecule type" value="Genomic_DNA"/>
</dbReference>
<protein>
    <submittedName>
        <fullName evidence="1">Uncharacterized protein</fullName>
    </submittedName>
</protein>
<organism evidence="1 2">
    <name type="scientific">Botrytis elliptica</name>
    <dbReference type="NCBI Taxonomy" id="278938"/>
    <lineage>
        <taxon>Eukaryota</taxon>
        <taxon>Fungi</taxon>
        <taxon>Dikarya</taxon>
        <taxon>Ascomycota</taxon>
        <taxon>Pezizomycotina</taxon>
        <taxon>Leotiomycetes</taxon>
        <taxon>Helotiales</taxon>
        <taxon>Sclerotiniaceae</taxon>
        <taxon>Botrytis</taxon>
    </lineage>
</organism>